<reference evidence="4 5" key="1">
    <citation type="journal article" date="2019" name="Emerg. Microbes Infect.">
        <title>Comprehensive subspecies identification of 175 nontuberculous mycobacteria species based on 7547 genomic profiles.</title>
        <authorList>
            <person name="Matsumoto Y."/>
            <person name="Kinjo T."/>
            <person name="Motooka D."/>
            <person name="Nabeya D."/>
            <person name="Jung N."/>
            <person name="Uechi K."/>
            <person name="Horii T."/>
            <person name="Iida T."/>
            <person name="Fujita J."/>
            <person name="Nakamura S."/>
        </authorList>
    </citation>
    <scope>NUCLEOTIDE SEQUENCE [LARGE SCALE GENOMIC DNA]</scope>
    <source>
        <strain evidence="4 5">JCM 18439</strain>
    </source>
</reference>
<dbReference type="Proteomes" id="UP000466431">
    <property type="component" value="Chromosome"/>
</dbReference>
<evidence type="ECO:0000256" key="2">
    <source>
        <dbReference type="SAM" id="MobiDB-lite"/>
    </source>
</evidence>
<evidence type="ECO:0000256" key="1">
    <source>
        <dbReference type="ARBA" id="ARBA00022729"/>
    </source>
</evidence>
<feature type="compositionally biased region" description="Low complexity" evidence="2">
    <location>
        <begin position="33"/>
        <end position="43"/>
    </location>
</feature>
<keyword evidence="1 3" id="KW-0732">Signal</keyword>
<dbReference type="KEGG" id="mcee:MCEL_42890"/>
<dbReference type="Gene3D" id="3.40.1000.10">
    <property type="entry name" value="Mog1/PsbP, alpha/beta/alpha sandwich"/>
    <property type="match status" value="1"/>
</dbReference>
<dbReference type="RefSeq" id="WP_083004450.1">
    <property type="nucleotide sequence ID" value="NZ_AP022591.1"/>
</dbReference>
<dbReference type="AlphaFoldDB" id="A0A1X0BR82"/>
<sequence length="226" mass="24332">MSRRGLALLAAAVAIAVASGCGTEPPNYQSVWSTSSSPTSTTPAEGDKPMPIAAYLEQAGVVGDPVFPEKLTDLTVTYPTPKGWQPYFNSNFAPGTRVIAKGETYPIAMLVVMKLTGDFDPREAIKHGYVDAEMSQNFKRLNASMDDFKGFPSAMIEGSYDLNGQRMHSYNRIVIATGAPPAKQRYLVQFTVTGYAEKAFEESADIEQIIGGFNVAVPKAPPRPGS</sequence>
<proteinExistence type="predicted"/>
<organism evidence="4 5">
    <name type="scientific">Mycolicibacterium celeriflavum</name>
    <name type="common">Mycobacterium celeriflavum</name>
    <dbReference type="NCBI Taxonomy" id="1249101"/>
    <lineage>
        <taxon>Bacteria</taxon>
        <taxon>Bacillati</taxon>
        <taxon>Actinomycetota</taxon>
        <taxon>Actinomycetes</taxon>
        <taxon>Mycobacteriales</taxon>
        <taxon>Mycobacteriaceae</taxon>
        <taxon>Mycolicibacterium</taxon>
    </lineage>
</organism>
<dbReference type="Pfam" id="PF10738">
    <property type="entry name" value="Lpp-LpqN"/>
    <property type="match status" value="1"/>
</dbReference>
<gene>
    <name evidence="4" type="ORF">MCEL_42890</name>
</gene>
<dbReference type="PROSITE" id="PS51257">
    <property type="entry name" value="PROKAR_LIPOPROTEIN"/>
    <property type="match status" value="1"/>
</dbReference>
<feature type="signal peptide" evidence="3">
    <location>
        <begin position="1"/>
        <end position="18"/>
    </location>
</feature>
<dbReference type="OrthoDB" id="4749152at2"/>
<evidence type="ECO:0000256" key="3">
    <source>
        <dbReference type="SAM" id="SignalP"/>
    </source>
</evidence>
<dbReference type="EMBL" id="AP022591">
    <property type="protein sequence ID" value="BBY45994.1"/>
    <property type="molecule type" value="Genomic_DNA"/>
</dbReference>
<protein>
    <submittedName>
        <fullName evidence="4">Uncharacterized protein</fullName>
    </submittedName>
</protein>
<keyword evidence="5" id="KW-1185">Reference proteome</keyword>
<evidence type="ECO:0000313" key="4">
    <source>
        <dbReference type="EMBL" id="BBY45994.1"/>
    </source>
</evidence>
<accession>A0A1X0BR82</accession>
<dbReference type="InterPro" id="IPR019674">
    <property type="entry name" value="Lipoprotein_LpqN/LpqT-like"/>
</dbReference>
<dbReference type="STRING" id="1249101.BST21_16085"/>
<feature type="chain" id="PRO_5043949348" evidence="3">
    <location>
        <begin position="19"/>
        <end position="226"/>
    </location>
</feature>
<name>A0A1X0BR82_MYCCF</name>
<feature type="region of interest" description="Disordered" evidence="2">
    <location>
        <begin position="29"/>
        <end position="48"/>
    </location>
</feature>
<evidence type="ECO:0000313" key="5">
    <source>
        <dbReference type="Proteomes" id="UP000466431"/>
    </source>
</evidence>